<evidence type="ECO:0000313" key="2">
    <source>
        <dbReference type="EMBL" id="KAK3924565.1"/>
    </source>
</evidence>
<sequence length="387" mass="44065">MLVCNNPALARRFTNQRMDTAMCNARRNNTTQVPNTLIQLGILLDQPDMRTVCRTVDGQDYIFQGISGRIQDNSVSLVFASERMITFLQSCDYLHINVSVVGKLRKPYCSQIFNVLTKYGSAVIPIVRVLMRERTEAAYMALFNHLRALAPNLQPTRLHCDFEGAQVNAIRQSFPGCVVEGSLWNYGVQCSSEAFKLGLSPLAARNDLVLSFIKCLCAAPLLPVGLIEPGVEEIWREVQASGWADDLEPLFVYFRRDWLPHVAELSVYDCPRRTSYCCYSDNRMLAYVSPQNDQNIWCLLRGFVQAEHLSWSDKLAIDRREVVSDSRKWKEIAKERRVCRLIRRLDKNEISPGRVLKETSHFVAAAVHYGLQLNNRVSYSQSSNDSD</sequence>
<evidence type="ECO:0000313" key="3">
    <source>
        <dbReference type="Proteomes" id="UP001219518"/>
    </source>
</evidence>
<name>A0AAE1L950_9NEOP</name>
<dbReference type="Proteomes" id="UP001219518">
    <property type="component" value="Unassembled WGS sequence"/>
</dbReference>
<dbReference type="GO" id="GO:0004177">
    <property type="term" value="F:aminopeptidase activity"/>
    <property type="evidence" value="ECO:0007669"/>
    <property type="project" value="UniProtKB-KW"/>
</dbReference>
<protein>
    <submittedName>
        <fullName evidence="1">Methionine aminopeptidase 2</fullName>
    </submittedName>
</protein>
<keyword evidence="1" id="KW-0378">Hydrolase</keyword>
<keyword evidence="3" id="KW-1185">Reference proteome</keyword>
<accession>A0AAE1L950</accession>
<proteinExistence type="predicted"/>
<reference evidence="1" key="1">
    <citation type="submission" date="2021-07" db="EMBL/GenBank/DDBJ databases">
        <authorList>
            <person name="Catto M.A."/>
            <person name="Jacobson A."/>
            <person name="Kennedy G."/>
            <person name="Labadie P."/>
            <person name="Hunt B.G."/>
            <person name="Srinivasan R."/>
        </authorList>
    </citation>
    <scope>NUCLEOTIDE SEQUENCE</scope>
    <source>
        <strain evidence="1">PL_HMW_Pooled</strain>
        <tissue evidence="1">Head</tissue>
    </source>
</reference>
<dbReference type="EMBL" id="JAHWGI010001193">
    <property type="protein sequence ID" value="KAK3924565.1"/>
    <property type="molecule type" value="Genomic_DNA"/>
</dbReference>
<reference evidence="1" key="2">
    <citation type="journal article" date="2023" name="BMC Genomics">
        <title>Pest status, molecular evolution, and epigenetic factors derived from the genome assembly of Frankliniella fusca, a thysanopteran phytovirus vector.</title>
        <authorList>
            <person name="Catto M.A."/>
            <person name="Labadie P.E."/>
            <person name="Jacobson A.L."/>
            <person name="Kennedy G.G."/>
            <person name="Srinivasan R."/>
            <person name="Hunt B.G."/>
        </authorList>
    </citation>
    <scope>NUCLEOTIDE SEQUENCE</scope>
    <source>
        <strain evidence="1">PL_HMW_Pooled</strain>
    </source>
</reference>
<comment type="caution">
    <text evidence="1">The sequence shown here is derived from an EMBL/GenBank/DDBJ whole genome shotgun (WGS) entry which is preliminary data.</text>
</comment>
<organism evidence="1 3">
    <name type="scientific">Frankliniella fusca</name>
    <dbReference type="NCBI Taxonomy" id="407009"/>
    <lineage>
        <taxon>Eukaryota</taxon>
        <taxon>Metazoa</taxon>
        <taxon>Ecdysozoa</taxon>
        <taxon>Arthropoda</taxon>
        <taxon>Hexapoda</taxon>
        <taxon>Insecta</taxon>
        <taxon>Pterygota</taxon>
        <taxon>Neoptera</taxon>
        <taxon>Paraneoptera</taxon>
        <taxon>Thysanoptera</taxon>
        <taxon>Terebrantia</taxon>
        <taxon>Thripoidea</taxon>
        <taxon>Thripidae</taxon>
        <taxon>Frankliniella</taxon>
    </lineage>
</organism>
<keyword evidence="1" id="KW-0645">Protease</keyword>
<keyword evidence="1" id="KW-0031">Aminopeptidase</keyword>
<dbReference type="EMBL" id="JAHWGI010000201">
    <property type="protein sequence ID" value="KAK3910865.1"/>
    <property type="molecule type" value="Genomic_DNA"/>
</dbReference>
<gene>
    <name evidence="2" type="ORF">KUF71_012698</name>
    <name evidence="1" type="ORF">KUF71_020570</name>
</gene>
<evidence type="ECO:0000313" key="1">
    <source>
        <dbReference type="EMBL" id="KAK3910865.1"/>
    </source>
</evidence>
<dbReference type="AlphaFoldDB" id="A0AAE1L950"/>